<evidence type="ECO:0000259" key="3">
    <source>
        <dbReference type="PROSITE" id="PS50164"/>
    </source>
</evidence>
<keyword evidence="1" id="KW-0863">Zinc-finger</keyword>
<sequence length="185" mass="22095">MHIVYVLRCRDNKYYVGKTMDLDVRIRQHINGNTMWTSIYPFESVIWEMRTNNKDLELVKTLEYMDLYGINNVRGSIYSRPILSYNEISDIYDKLNRECYLCDGLGHSENECRCDICGRRGHLDYQCDKCYECGRRHSHSPRNCSNCYKCGSPYHDYWNCDSCYKCGRSGHFARNCRLSRRYFTQ</sequence>
<accession>A0A2Z6S342</accession>
<dbReference type="Proteomes" id="UP000615446">
    <property type="component" value="Unassembled WGS sequence"/>
</dbReference>
<dbReference type="SUPFAM" id="SSF57756">
    <property type="entry name" value="Retrovirus zinc finger-like domains"/>
    <property type="match status" value="2"/>
</dbReference>
<dbReference type="SMART" id="SM00343">
    <property type="entry name" value="ZnF_C2HC"/>
    <property type="match status" value="4"/>
</dbReference>
<dbReference type="OrthoDB" id="3863715at2759"/>
<comment type="caution">
    <text evidence="4">The sequence shown here is derived from an EMBL/GenBank/DDBJ whole genome shotgun (WGS) entry which is preliminary data.</text>
</comment>
<evidence type="ECO:0000259" key="2">
    <source>
        <dbReference type="PROSITE" id="PS50158"/>
    </source>
</evidence>
<keyword evidence="1" id="KW-0479">Metal-binding</keyword>
<evidence type="ECO:0000313" key="5">
    <source>
        <dbReference type="EMBL" id="GES79677.1"/>
    </source>
</evidence>
<dbReference type="InterPro" id="IPR036875">
    <property type="entry name" value="Znf_CCHC_sf"/>
</dbReference>
<feature type="domain" description="GIY-YIG" evidence="3">
    <location>
        <begin position="1"/>
        <end position="97"/>
    </location>
</feature>
<dbReference type="InterPro" id="IPR000305">
    <property type="entry name" value="GIY-YIG_endonuc"/>
</dbReference>
<dbReference type="Gene3D" id="4.10.60.10">
    <property type="entry name" value="Zinc finger, CCHC-type"/>
    <property type="match status" value="1"/>
</dbReference>
<dbReference type="AlphaFoldDB" id="A0A2Z6S342"/>
<evidence type="ECO:0000313" key="6">
    <source>
        <dbReference type="Proteomes" id="UP000247702"/>
    </source>
</evidence>
<dbReference type="EMBL" id="BEXD01004137">
    <property type="protein sequence ID" value="GBC07353.1"/>
    <property type="molecule type" value="Genomic_DNA"/>
</dbReference>
<dbReference type="STRING" id="94130.A0A2Z6S342"/>
<dbReference type="InterPro" id="IPR035901">
    <property type="entry name" value="GIY-YIG_endonuc_sf"/>
</dbReference>
<dbReference type="InterPro" id="IPR001878">
    <property type="entry name" value="Znf_CCHC"/>
</dbReference>
<dbReference type="PROSITE" id="PS50164">
    <property type="entry name" value="GIY_YIG"/>
    <property type="match status" value="1"/>
</dbReference>
<proteinExistence type="predicted"/>
<evidence type="ECO:0000313" key="4">
    <source>
        <dbReference type="EMBL" id="GBC07353.1"/>
    </source>
</evidence>
<dbReference type="EMBL" id="BLAL01000044">
    <property type="protein sequence ID" value="GES79677.1"/>
    <property type="molecule type" value="Genomic_DNA"/>
</dbReference>
<organism evidence="4 6">
    <name type="scientific">Rhizophagus clarus</name>
    <dbReference type="NCBI Taxonomy" id="94130"/>
    <lineage>
        <taxon>Eukaryota</taxon>
        <taxon>Fungi</taxon>
        <taxon>Fungi incertae sedis</taxon>
        <taxon>Mucoromycota</taxon>
        <taxon>Glomeromycotina</taxon>
        <taxon>Glomeromycetes</taxon>
        <taxon>Glomerales</taxon>
        <taxon>Glomeraceae</taxon>
        <taxon>Rhizophagus</taxon>
    </lineage>
</organism>
<keyword evidence="5" id="KW-0547">Nucleotide-binding</keyword>
<keyword evidence="5" id="KW-0347">Helicase</keyword>
<dbReference type="Proteomes" id="UP000247702">
    <property type="component" value="Unassembled WGS sequence"/>
</dbReference>
<dbReference type="GO" id="GO:0003676">
    <property type="term" value="F:nucleic acid binding"/>
    <property type="evidence" value="ECO:0007669"/>
    <property type="project" value="InterPro"/>
</dbReference>
<dbReference type="PROSITE" id="PS50158">
    <property type="entry name" value="ZF_CCHC"/>
    <property type="match status" value="1"/>
</dbReference>
<keyword evidence="6" id="KW-1185">Reference proteome</keyword>
<feature type="domain" description="CCHC-type" evidence="2">
    <location>
        <begin position="163"/>
        <end position="177"/>
    </location>
</feature>
<reference evidence="4 6" key="1">
    <citation type="submission" date="2017-11" db="EMBL/GenBank/DDBJ databases">
        <title>The genome of Rhizophagus clarus HR1 reveals common genetic basis of auxotrophy among arbuscular mycorrhizal fungi.</title>
        <authorList>
            <person name="Kobayashi Y."/>
        </authorList>
    </citation>
    <scope>NUCLEOTIDE SEQUENCE [LARGE SCALE GENOMIC DNA]</scope>
    <source>
        <strain evidence="4 6">HR1</strain>
    </source>
</reference>
<reference evidence="5" key="2">
    <citation type="submission" date="2019-10" db="EMBL/GenBank/DDBJ databases">
        <title>Conservation and host-specific expression of non-tandemly repeated heterogenous ribosome RNA gene in arbuscular mycorrhizal fungi.</title>
        <authorList>
            <person name="Maeda T."/>
            <person name="Kobayashi Y."/>
            <person name="Nakagawa T."/>
            <person name="Ezawa T."/>
            <person name="Yamaguchi K."/>
            <person name="Bino T."/>
            <person name="Nishimoto Y."/>
            <person name="Shigenobu S."/>
            <person name="Kawaguchi M."/>
        </authorList>
    </citation>
    <scope>NUCLEOTIDE SEQUENCE</scope>
    <source>
        <strain evidence="5">HR1</strain>
    </source>
</reference>
<dbReference type="GO" id="GO:0004386">
    <property type="term" value="F:helicase activity"/>
    <property type="evidence" value="ECO:0007669"/>
    <property type="project" value="UniProtKB-KW"/>
</dbReference>
<evidence type="ECO:0000256" key="1">
    <source>
        <dbReference type="PROSITE-ProRule" id="PRU00047"/>
    </source>
</evidence>
<dbReference type="Pfam" id="PF01541">
    <property type="entry name" value="GIY-YIG"/>
    <property type="match status" value="1"/>
</dbReference>
<keyword evidence="5" id="KW-0067">ATP-binding</keyword>
<dbReference type="Gene3D" id="3.40.1440.10">
    <property type="entry name" value="GIY-YIG endonuclease"/>
    <property type="match status" value="1"/>
</dbReference>
<dbReference type="Pfam" id="PF00098">
    <property type="entry name" value="zf-CCHC"/>
    <property type="match status" value="1"/>
</dbReference>
<gene>
    <name evidence="5" type="ORF">RCL2_000697700</name>
    <name evidence="4" type="ORF">RclHR1_00740036</name>
</gene>
<dbReference type="SUPFAM" id="SSF82771">
    <property type="entry name" value="GIY-YIG endonuclease"/>
    <property type="match status" value="1"/>
</dbReference>
<keyword evidence="5" id="KW-0378">Hydrolase</keyword>
<dbReference type="GO" id="GO:0008270">
    <property type="term" value="F:zinc ion binding"/>
    <property type="evidence" value="ECO:0007669"/>
    <property type="project" value="UniProtKB-KW"/>
</dbReference>
<keyword evidence="1" id="KW-0862">Zinc</keyword>
<protein>
    <submittedName>
        <fullName evidence="5">ATP-dependent RNA helicase vasa-like isoform X1</fullName>
    </submittedName>
</protein>
<name>A0A2Z6S342_9GLOM</name>